<keyword evidence="1 6" id="KW-0732">Signal</keyword>
<keyword evidence="3 6" id="KW-0564">Palmitate</keyword>
<evidence type="ECO:0000256" key="1">
    <source>
        <dbReference type="ARBA" id="ARBA00022729"/>
    </source>
</evidence>
<dbReference type="Pfam" id="PF04390">
    <property type="entry name" value="LptE"/>
    <property type="match status" value="1"/>
</dbReference>
<comment type="caution">
    <text evidence="7">The sequence shown here is derived from an EMBL/GenBank/DDBJ whole genome shotgun (WGS) entry which is preliminary data.</text>
</comment>
<evidence type="ECO:0000256" key="3">
    <source>
        <dbReference type="ARBA" id="ARBA00023139"/>
    </source>
</evidence>
<dbReference type="Gene3D" id="3.30.160.150">
    <property type="entry name" value="Lipoprotein like domain"/>
    <property type="match status" value="1"/>
</dbReference>
<organism evidence="7 8">
    <name type="scientific">Sinimarinibacterium thermocellulolyticum</name>
    <dbReference type="NCBI Taxonomy" id="3170016"/>
    <lineage>
        <taxon>Bacteria</taxon>
        <taxon>Pseudomonadati</taxon>
        <taxon>Pseudomonadota</taxon>
        <taxon>Gammaproteobacteria</taxon>
        <taxon>Nevskiales</taxon>
        <taxon>Nevskiaceae</taxon>
        <taxon>Sinimarinibacterium</taxon>
    </lineage>
</organism>
<dbReference type="PANTHER" id="PTHR38098">
    <property type="entry name" value="LPS-ASSEMBLY LIPOPROTEIN LPTE"/>
    <property type="match status" value="1"/>
</dbReference>
<evidence type="ECO:0000256" key="4">
    <source>
        <dbReference type="ARBA" id="ARBA00023237"/>
    </source>
</evidence>
<dbReference type="RefSeq" id="WP_352888643.1">
    <property type="nucleotide sequence ID" value="NZ_JBEPIJ010000006.1"/>
</dbReference>
<reference evidence="7 8" key="1">
    <citation type="submission" date="2024-06" db="EMBL/GenBank/DDBJ databases">
        <authorList>
            <person name="Li Z."/>
            <person name="Jiang Y."/>
        </authorList>
    </citation>
    <scope>NUCLEOTIDE SEQUENCE [LARGE SCALE GENOMIC DNA]</scope>
    <source>
        <strain evidence="7 8">HSW-8</strain>
    </source>
</reference>
<dbReference type="EMBL" id="JBEPIJ010000006">
    <property type="protein sequence ID" value="MES0873801.1"/>
    <property type="molecule type" value="Genomic_DNA"/>
</dbReference>
<dbReference type="HAMAP" id="MF_01186">
    <property type="entry name" value="LPS_assembly_LptE"/>
    <property type="match status" value="1"/>
</dbReference>
<comment type="subunit">
    <text evidence="6">Component of the lipopolysaccharide transport and assembly complex. Interacts with LptD.</text>
</comment>
<protein>
    <recommendedName>
        <fullName evidence="6">LPS-assembly lipoprotein LptE</fullName>
    </recommendedName>
</protein>
<accession>A0ABV2A979</accession>
<name>A0ABV2A979_9GAMM</name>
<keyword evidence="4 6" id="KW-0998">Cell outer membrane</keyword>
<dbReference type="InterPro" id="IPR007485">
    <property type="entry name" value="LPS_assembly_LptE"/>
</dbReference>
<evidence type="ECO:0000256" key="5">
    <source>
        <dbReference type="ARBA" id="ARBA00023288"/>
    </source>
</evidence>
<keyword evidence="2 6" id="KW-0472">Membrane</keyword>
<gene>
    <name evidence="6 7" type="primary">lptE</name>
    <name evidence="7" type="ORF">ABSH63_07285</name>
</gene>
<proteinExistence type="inferred from homology"/>
<evidence type="ECO:0000313" key="8">
    <source>
        <dbReference type="Proteomes" id="UP001465331"/>
    </source>
</evidence>
<comment type="similarity">
    <text evidence="6">Belongs to the LptE lipoprotein family.</text>
</comment>
<dbReference type="PANTHER" id="PTHR38098:SF1">
    <property type="entry name" value="LPS-ASSEMBLY LIPOPROTEIN LPTE"/>
    <property type="match status" value="1"/>
</dbReference>
<evidence type="ECO:0000256" key="6">
    <source>
        <dbReference type="HAMAP-Rule" id="MF_01186"/>
    </source>
</evidence>
<comment type="subcellular location">
    <subcellularLocation>
        <location evidence="6">Cell outer membrane</location>
        <topology evidence="6">Lipid-anchor</topology>
    </subcellularLocation>
</comment>
<evidence type="ECO:0000256" key="2">
    <source>
        <dbReference type="ARBA" id="ARBA00023136"/>
    </source>
</evidence>
<evidence type="ECO:0000313" key="7">
    <source>
        <dbReference type="EMBL" id="MES0873801.1"/>
    </source>
</evidence>
<sequence>MTHRRLVWTVTVALALLLTACGFRLAGTRPLPQPLQRVYIQVIAPYRVVQPPLESALRAILQRRGADVRGETERGTTVIRLSDLVEKREVLSVGIDGKALEFRLVTSVQYQVIRDGALLAGPDALRLTRDYSFQPEQVLAKEAEEARLRAFIQTEIAELMLLRLEAQLAEHEPSAP</sequence>
<comment type="function">
    <text evidence="6">Together with LptD, is involved in the assembly of lipopolysaccharide (LPS) at the surface of the outer membrane. Required for the proper assembly of LptD. Binds LPS and may serve as the LPS recognition site at the outer membrane.</text>
</comment>
<keyword evidence="5 6" id="KW-0449">Lipoprotein</keyword>
<dbReference type="Proteomes" id="UP001465331">
    <property type="component" value="Unassembled WGS sequence"/>
</dbReference>
<keyword evidence="8" id="KW-1185">Reference proteome</keyword>
<dbReference type="PROSITE" id="PS51257">
    <property type="entry name" value="PROKAR_LIPOPROTEIN"/>
    <property type="match status" value="1"/>
</dbReference>